<evidence type="ECO:0000256" key="4">
    <source>
        <dbReference type="ARBA" id="ARBA00022840"/>
    </source>
</evidence>
<evidence type="ECO:0000313" key="10">
    <source>
        <dbReference type="Proteomes" id="UP000004947"/>
    </source>
</evidence>
<dbReference type="OrthoDB" id="9801841at2"/>
<keyword evidence="3 9" id="KW-0418">Kinase</keyword>
<comment type="caution">
    <text evidence="9">The sequence shown here is derived from an EMBL/GenBank/DDBJ whole genome shotgun (WGS) entry which is preliminary data.</text>
</comment>
<dbReference type="Gene3D" id="3.80.10.10">
    <property type="entry name" value="Ribonuclease Inhibitor"/>
    <property type="match status" value="1"/>
</dbReference>
<keyword evidence="1" id="KW-0808">Transferase</keyword>
<keyword evidence="4" id="KW-0067">ATP-binding</keyword>
<evidence type="ECO:0000256" key="2">
    <source>
        <dbReference type="ARBA" id="ARBA00022741"/>
    </source>
</evidence>
<name>A6DPC2_9BACT</name>
<dbReference type="Proteomes" id="UP000004947">
    <property type="component" value="Unassembled WGS sequence"/>
</dbReference>
<evidence type="ECO:0000256" key="1">
    <source>
        <dbReference type="ARBA" id="ARBA00022679"/>
    </source>
</evidence>
<keyword evidence="7" id="KW-0812">Transmembrane</keyword>
<reference evidence="9 10" key="1">
    <citation type="journal article" date="2010" name="J. Bacteriol.">
        <title>Genome sequence of Lentisphaera araneosa HTCC2155T, the type species of the order Lentisphaerales in the phylum Lentisphaerae.</title>
        <authorList>
            <person name="Thrash J.C."/>
            <person name="Cho J.C."/>
            <person name="Vergin K.L."/>
            <person name="Morris R.M."/>
            <person name="Giovannoni S.J."/>
        </authorList>
    </citation>
    <scope>NUCLEOTIDE SEQUENCE [LARGE SCALE GENOMIC DNA]</scope>
    <source>
        <strain evidence="9 10">HTCC2155</strain>
    </source>
</reference>
<feature type="region of interest" description="Disordered" evidence="6">
    <location>
        <begin position="1"/>
        <end position="20"/>
    </location>
</feature>
<sequence length="686" mass="78104">MQKSTTINPENTKTDNLLSLFDDALDDQSSESTPSSPLFESLEVIRKRYLDPEPINAGGMKKIYRVFDSVAGRYIAMAKLHEHAEQEHYDPFICEARITGLLEHPNIMTIHDLGIDSDNTPFFTMELKDGDNLEKILIAKHKEKNDYLDKYPLNSLLEIFIKICDAIAFAHSKGVIHLDIKPDNIQVGEFGEVLVCDWGLAKIIGGKEISGDNELFKSDWLNNMTLTGQVKGTPSYMAPEQITKDMEKSTKTDIYSLGCLLYTILTNRRPLEGDTQDILEKTLLGKITPAIERAPELNIPESLNAVVLKAMAVNPDDRYNSVLKLRDEVHAYLAGFATDAENATMLKSMKLLYQRNKSLCHLSFLFLSILVFLTAQFIYNLNEKTSQAIAARTEAEKAKTQAEKSEQEATEAQIQAEELLLVYQNEQKRVAALNAQKSLVRPSNFESIDYRNPIESVQQKIANFESRNTGASRNNILSEYYFITQDFKAVIELNKDSNPRLSLFKFSKNYVKIKKNTDGLLPIKDFIKLFKSFNHRNEIFMEKVMVYDAALRTDMSSYDQIVAHMIATRNGDSKNGKFVYSVKDFSLRLRGSEFKILGTRNMRNHRNSMLAPLKIKTLDIRETQIHDLNQLRGLNELEVIDLRKTLVSDLSPLNQLPALKQVIISSKQFLPKQLKQLDPKVERLIK</sequence>
<dbReference type="AlphaFoldDB" id="A6DPC2"/>
<dbReference type="PROSITE" id="PS50011">
    <property type="entry name" value="PROTEIN_KINASE_DOM"/>
    <property type="match status" value="1"/>
</dbReference>
<gene>
    <name evidence="9" type="ORF">LNTAR_05569</name>
</gene>
<evidence type="ECO:0000256" key="6">
    <source>
        <dbReference type="SAM" id="MobiDB-lite"/>
    </source>
</evidence>
<keyword evidence="7" id="KW-1133">Transmembrane helix</keyword>
<dbReference type="Pfam" id="PF00069">
    <property type="entry name" value="Pkinase"/>
    <property type="match status" value="1"/>
</dbReference>
<dbReference type="STRING" id="313628.LNTAR_05569"/>
<dbReference type="InterPro" id="IPR011009">
    <property type="entry name" value="Kinase-like_dom_sf"/>
</dbReference>
<feature type="coiled-coil region" evidence="5">
    <location>
        <begin position="381"/>
        <end position="474"/>
    </location>
</feature>
<proteinExistence type="predicted"/>
<keyword evidence="10" id="KW-1185">Reference proteome</keyword>
<dbReference type="GO" id="GO:0004674">
    <property type="term" value="F:protein serine/threonine kinase activity"/>
    <property type="evidence" value="ECO:0007669"/>
    <property type="project" value="TreeGrafter"/>
</dbReference>
<dbReference type="PANTHER" id="PTHR43289">
    <property type="entry name" value="MITOGEN-ACTIVATED PROTEIN KINASE KINASE KINASE 20-RELATED"/>
    <property type="match status" value="1"/>
</dbReference>
<accession>A6DPC2</accession>
<dbReference type="GO" id="GO:0005524">
    <property type="term" value="F:ATP binding"/>
    <property type="evidence" value="ECO:0007669"/>
    <property type="project" value="UniProtKB-KW"/>
</dbReference>
<evidence type="ECO:0000256" key="7">
    <source>
        <dbReference type="SAM" id="Phobius"/>
    </source>
</evidence>
<dbReference type="Gene3D" id="1.10.510.10">
    <property type="entry name" value="Transferase(Phosphotransferase) domain 1"/>
    <property type="match status" value="1"/>
</dbReference>
<dbReference type="InterPro" id="IPR000719">
    <property type="entry name" value="Prot_kinase_dom"/>
</dbReference>
<dbReference type="SMART" id="SM00220">
    <property type="entry name" value="S_TKc"/>
    <property type="match status" value="1"/>
</dbReference>
<dbReference type="eggNOG" id="COG0515">
    <property type="taxonomic scope" value="Bacteria"/>
</dbReference>
<dbReference type="RefSeq" id="WP_007279705.1">
    <property type="nucleotide sequence ID" value="NZ_ABCK01000016.1"/>
</dbReference>
<organism evidence="9 10">
    <name type="scientific">Lentisphaera araneosa HTCC2155</name>
    <dbReference type="NCBI Taxonomy" id="313628"/>
    <lineage>
        <taxon>Bacteria</taxon>
        <taxon>Pseudomonadati</taxon>
        <taxon>Lentisphaerota</taxon>
        <taxon>Lentisphaeria</taxon>
        <taxon>Lentisphaerales</taxon>
        <taxon>Lentisphaeraceae</taxon>
        <taxon>Lentisphaera</taxon>
    </lineage>
</organism>
<dbReference type="CDD" id="cd14014">
    <property type="entry name" value="STKc_PknB_like"/>
    <property type="match status" value="1"/>
</dbReference>
<keyword evidence="2" id="KW-0547">Nucleotide-binding</keyword>
<evidence type="ECO:0000256" key="5">
    <source>
        <dbReference type="SAM" id="Coils"/>
    </source>
</evidence>
<evidence type="ECO:0000313" key="9">
    <source>
        <dbReference type="EMBL" id="EDM26418.1"/>
    </source>
</evidence>
<dbReference type="SUPFAM" id="SSF56112">
    <property type="entry name" value="Protein kinase-like (PK-like)"/>
    <property type="match status" value="1"/>
</dbReference>
<dbReference type="Gene3D" id="3.30.200.20">
    <property type="entry name" value="Phosphorylase Kinase, domain 1"/>
    <property type="match status" value="1"/>
</dbReference>
<feature type="transmembrane region" description="Helical" evidence="7">
    <location>
        <begin position="359"/>
        <end position="379"/>
    </location>
</feature>
<keyword evidence="7" id="KW-0472">Membrane</keyword>
<dbReference type="PANTHER" id="PTHR43289:SF6">
    <property type="entry name" value="SERINE_THREONINE-PROTEIN KINASE NEKL-3"/>
    <property type="match status" value="1"/>
</dbReference>
<feature type="compositionally biased region" description="Polar residues" evidence="6">
    <location>
        <begin position="1"/>
        <end position="17"/>
    </location>
</feature>
<evidence type="ECO:0000259" key="8">
    <source>
        <dbReference type="PROSITE" id="PS50011"/>
    </source>
</evidence>
<protein>
    <submittedName>
        <fullName evidence="9">Probable serine/threonine-protein kinase pknB</fullName>
    </submittedName>
</protein>
<dbReference type="EMBL" id="ABCK01000016">
    <property type="protein sequence ID" value="EDM26418.1"/>
    <property type="molecule type" value="Genomic_DNA"/>
</dbReference>
<feature type="domain" description="Protein kinase" evidence="8">
    <location>
        <begin position="49"/>
        <end position="333"/>
    </location>
</feature>
<dbReference type="InterPro" id="IPR032675">
    <property type="entry name" value="LRR_dom_sf"/>
</dbReference>
<evidence type="ECO:0000256" key="3">
    <source>
        <dbReference type="ARBA" id="ARBA00022777"/>
    </source>
</evidence>
<keyword evidence="5" id="KW-0175">Coiled coil</keyword>